<feature type="domain" description="Methyltransferase type 11" evidence="1">
    <location>
        <begin position="39"/>
        <end position="87"/>
    </location>
</feature>
<comment type="caution">
    <text evidence="2">The sequence shown here is derived from an EMBL/GenBank/DDBJ whole genome shotgun (WGS) entry which is preliminary data.</text>
</comment>
<gene>
    <name evidence="2" type="ORF">A2626_00660</name>
</gene>
<evidence type="ECO:0000313" key="2">
    <source>
        <dbReference type="EMBL" id="OGZ19933.1"/>
    </source>
</evidence>
<dbReference type="InterPro" id="IPR029063">
    <property type="entry name" value="SAM-dependent_MTases_sf"/>
</dbReference>
<evidence type="ECO:0000313" key="3">
    <source>
        <dbReference type="Proteomes" id="UP000177360"/>
    </source>
</evidence>
<dbReference type="Pfam" id="PF08241">
    <property type="entry name" value="Methyltransf_11"/>
    <property type="match status" value="1"/>
</dbReference>
<dbReference type="GO" id="GO:0008757">
    <property type="term" value="F:S-adenosylmethionine-dependent methyltransferase activity"/>
    <property type="evidence" value="ECO:0007669"/>
    <property type="project" value="InterPro"/>
</dbReference>
<evidence type="ECO:0000259" key="1">
    <source>
        <dbReference type="Pfam" id="PF08241"/>
    </source>
</evidence>
<dbReference type="Proteomes" id="UP000177360">
    <property type="component" value="Unassembled WGS sequence"/>
</dbReference>
<sequence>MAELKLHLGCGGKYLEGYVNIDFPPSEHTIIIPKADIFKDIRKLEYQENSVDEIRNHHLFEHFSRQEALKLLLQWRRWLKLGGLLVIETPDFEECAKLFITTNDIEKQFKLARHIFGSHEAEWALHKDFWSKSKFKFVLNKLGFSVSEIQQNRSYYRKDNSFIAKVVGKIAPESIKNLTGDILPNIIVRAEKDNRVIDEQKEIVSILLMSLVGGQKGLLDVWLKDIGY</sequence>
<organism evidence="2 3">
    <name type="scientific">Candidatus Nealsonbacteria bacterium RIFCSPHIGHO2_01_FULL_38_55</name>
    <dbReference type="NCBI Taxonomy" id="1801664"/>
    <lineage>
        <taxon>Bacteria</taxon>
        <taxon>Candidatus Nealsoniibacteriota</taxon>
    </lineage>
</organism>
<dbReference type="Gene3D" id="3.40.50.150">
    <property type="entry name" value="Vaccinia Virus protein VP39"/>
    <property type="match status" value="1"/>
</dbReference>
<dbReference type="SUPFAM" id="SSF53335">
    <property type="entry name" value="S-adenosyl-L-methionine-dependent methyltransferases"/>
    <property type="match status" value="1"/>
</dbReference>
<reference evidence="2 3" key="1">
    <citation type="journal article" date="2016" name="Nat. Commun.">
        <title>Thousands of microbial genomes shed light on interconnected biogeochemical processes in an aquifer system.</title>
        <authorList>
            <person name="Anantharaman K."/>
            <person name="Brown C.T."/>
            <person name="Hug L.A."/>
            <person name="Sharon I."/>
            <person name="Castelle C.J."/>
            <person name="Probst A.J."/>
            <person name="Thomas B.C."/>
            <person name="Singh A."/>
            <person name="Wilkins M.J."/>
            <person name="Karaoz U."/>
            <person name="Brodie E.L."/>
            <person name="Williams K.H."/>
            <person name="Hubbard S.S."/>
            <person name="Banfield J.F."/>
        </authorList>
    </citation>
    <scope>NUCLEOTIDE SEQUENCE [LARGE SCALE GENOMIC DNA]</scope>
</reference>
<dbReference type="InterPro" id="IPR013216">
    <property type="entry name" value="Methyltransf_11"/>
</dbReference>
<proteinExistence type="predicted"/>
<protein>
    <recommendedName>
        <fullName evidence="1">Methyltransferase type 11 domain-containing protein</fullName>
    </recommendedName>
</protein>
<accession>A0A1G2E276</accession>
<dbReference type="AlphaFoldDB" id="A0A1G2E276"/>
<name>A0A1G2E276_9BACT</name>
<dbReference type="EMBL" id="MHLZ01000016">
    <property type="protein sequence ID" value="OGZ19933.1"/>
    <property type="molecule type" value="Genomic_DNA"/>
</dbReference>